<dbReference type="PANTHER" id="PTHR28570">
    <property type="entry name" value="ASPARTYL AMINOPEPTIDASE"/>
    <property type="match status" value="1"/>
</dbReference>
<evidence type="ECO:0000256" key="8">
    <source>
        <dbReference type="ARBA" id="ARBA00023049"/>
    </source>
</evidence>
<dbReference type="PANTHER" id="PTHR28570:SF3">
    <property type="entry name" value="ASPARTYL AMINOPEPTIDASE"/>
    <property type="match status" value="1"/>
</dbReference>
<dbReference type="Pfam" id="PF02127">
    <property type="entry name" value="Peptidase_M18"/>
    <property type="match status" value="1"/>
</dbReference>
<dbReference type="EC" id="3.4.11.-" evidence="10"/>
<organism evidence="11 12">
    <name type="scientific">Anaerococcus tetradius</name>
    <dbReference type="NCBI Taxonomy" id="33036"/>
    <lineage>
        <taxon>Bacteria</taxon>
        <taxon>Bacillati</taxon>
        <taxon>Bacillota</taxon>
        <taxon>Tissierellia</taxon>
        <taxon>Tissierellales</taxon>
        <taxon>Peptoniphilaceae</taxon>
        <taxon>Anaerococcus</taxon>
    </lineage>
</organism>
<evidence type="ECO:0000256" key="10">
    <source>
        <dbReference type="RuleBase" id="RU004387"/>
    </source>
</evidence>
<dbReference type="RefSeq" id="WP_060929179.1">
    <property type="nucleotide sequence ID" value="NZ_KQ955265.1"/>
</dbReference>
<evidence type="ECO:0000256" key="5">
    <source>
        <dbReference type="ARBA" id="ARBA00022723"/>
    </source>
</evidence>
<keyword evidence="3 9" id="KW-0031">Aminopeptidase</keyword>
<dbReference type="PRINTS" id="PR00932">
    <property type="entry name" value="AMINO1PTASE"/>
</dbReference>
<name>A0A133KGA5_9FIRM</name>
<accession>A0A133KGA5</accession>
<gene>
    <name evidence="11" type="ORF">HMPREF3200_00613</name>
</gene>
<keyword evidence="6 9" id="KW-0378">Hydrolase</keyword>
<dbReference type="Proteomes" id="UP000070383">
    <property type="component" value="Unassembled WGS sequence"/>
</dbReference>
<dbReference type="GO" id="GO:0005737">
    <property type="term" value="C:cytoplasm"/>
    <property type="evidence" value="ECO:0007669"/>
    <property type="project" value="UniProtKB-ARBA"/>
</dbReference>
<sequence>MNSIEFCKDLLKFIDTSPVSYFAVKNSADILRDRGFVELKENEKWKIDPSGKYFVVRDGTALFAVDLGEDLTRGFDIIGSHTESPTFKLKSKAEMTDAGYLKLNVEVYGGMIYSTWLDRTLSLAGKVLFEREGRIEEALVNIDRDLMTIPNAAIHMNRAVNKDFVINPQENLYPLVKTIKDRAEADGFIQKLLAEEIGVKAADIIDYDLALYDRQKGAIINDMYQIGRIDNLGSVHASLRAFVDAQSKKANCLILNDNEEIGSRSRTGAFSPFLKDCLKRLILAIGLSEEDYYIAIENSYLISADQAHAIHPNFKGFSDPTNEVRMNGGLVIKLAANGAYTSSVETKARILKIGRDLGLNIQTFHNRNDKQGGSTIGPIASSTIGIKSIDVGEPILAMHSIRELGGINDHKDAYEIYKRFYEED</sequence>
<comment type="cofactor">
    <cofactor evidence="1 10">
        <name>Zn(2+)</name>
        <dbReference type="ChEBI" id="CHEBI:29105"/>
    </cofactor>
</comment>
<dbReference type="FunFam" id="2.30.250.10:FF:000003">
    <property type="entry name" value="Probable M18 family aminopeptidase 2"/>
    <property type="match status" value="1"/>
</dbReference>
<dbReference type="EMBL" id="LRPM01000022">
    <property type="protein sequence ID" value="KWZ78601.1"/>
    <property type="molecule type" value="Genomic_DNA"/>
</dbReference>
<dbReference type="Gene3D" id="2.30.250.10">
    <property type="entry name" value="Aminopeptidase i, Domain 2"/>
    <property type="match status" value="1"/>
</dbReference>
<dbReference type="InterPro" id="IPR023358">
    <property type="entry name" value="Peptidase_M18_dom2"/>
</dbReference>
<evidence type="ECO:0000256" key="9">
    <source>
        <dbReference type="RuleBase" id="RU004386"/>
    </source>
</evidence>
<protein>
    <recommendedName>
        <fullName evidence="10">M18 family aminopeptidase</fullName>
        <ecNumber evidence="10">3.4.11.-</ecNumber>
    </recommendedName>
</protein>
<dbReference type="GO" id="GO:0004177">
    <property type="term" value="F:aminopeptidase activity"/>
    <property type="evidence" value="ECO:0007669"/>
    <property type="project" value="UniProtKB-KW"/>
</dbReference>
<comment type="similarity">
    <text evidence="2 9">Belongs to the peptidase M18 family.</text>
</comment>
<dbReference type="AlphaFoldDB" id="A0A133KGA5"/>
<keyword evidence="8 9" id="KW-0482">Metalloprotease</keyword>
<evidence type="ECO:0000256" key="4">
    <source>
        <dbReference type="ARBA" id="ARBA00022670"/>
    </source>
</evidence>
<evidence type="ECO:0000256" key="3">
    <source>
        <dbReference type="ARBA" id="ARBA00022438"/>
    </source>
</evidence>
<evidence type="ECO:0000256" key="7">
    <source>
        <dbReference type="ARBA" id="ARBA00022833"/>
    </source>
</evidence>
<evidence type="ECO:0000313" key="12">
    <source>
        <dbReference type="Proteomes" id="UP000070383"/>
    </source>
</evidence>
<dbReference type="NCBIfam" id="NF002759">
    <property type="entry name" value="PRK02813.1"/>
    <property type="match status" value="1"/>
</dbReference>
<evidence type="ECO:0000256" key="1">
    <source>
        <dbReference type="ARBA" id="ARBA00001947"/>
    </source>
</evidence>
<keyword evidence="5 9" id="KW-0479">Metal-binding</keyword>
<evidence type="ECO:0000256" key="6">
    <source>
        <dbReference type="ARBA" id="ARBA00022801"/>
    </source>
</evidence>
<proteinExistence type="inferred from homology"/>
<dbReference type="PATRIC" id="fig|33036.3.peg.610"/>
<reference evidence="12" key="1">
    <citation type="submission" date="2016-01" db="EMBL/GenBank/DDBJ databases">
        <authorList>
            <person name="Mitreva M."/>
            <person name="Pepin K.H."/>
            <person name="Mihindukulasuriya K.A."/>
            <person name="Fulton R."/>
            <person name="Fronick C."/>
            <person name="O'Laughlin M."/>
            <person name="Miner T."/>
            <person name="Herter B."/>
            <person name="Rosa B.A."/>
            <person name="Cordes M."/>
            <person name="Tomlinson C."/>
            <person name="Wollam A."/>
            <person name="Palsikar V.B."/>
            <person name="Mardis E.R."/>
            <person name="Wilson R.K."/>
        </authorList>
    </citation>
    <scope>NUCLEOTIDE SEQUENCE [LARGE SCALE GENOMIC DNA]</scope>
    <source>
        <strain evidence="12">MJR8151</strain>
    </source>
</reference>
<dbReference type="STRING" id="33036.HMPREF3200_00613"/>
<evidence type="ECO:0000313" key="11">
    <source>
        <dbReference type="EMBL" id="KWZ78601.1"/>
    </source>
</evidence>
<dbReference type="OrthoDB" id="9764268at2"/>
<keyword evidence="4 9" id="KW-0645">Protease</keyword>
<keyword evidence="12" id="KW-1185">Reference proteome</keyword>
<dbReference type="SUPFAM" id="SSF101821">
    <property type="entry name" value="Aminopeptidase/glucanase lid domain"/>
    <property type="match status" value="1"/>
</dbReference>
<comment type="caution">
    <text evidence="11">The sequence shown here is derived from an EMBL/GenBank/DDBJ whole genome shotgun (WGS) entry which is preliminary data.</text>
</comment>
<dbReference type="GO" id="GO:0006508">
    <property type="term" value="P:proteolysis"/>
    <property type="evidence" value="ECO:0007669"/>
    <property type="project" value="UniProtKB-KW"/>
</dbReference>
<dbReference type="SUPFAM" id="SSF53187">
    <property type="entry name" value="Zn-dependent exopeptidases"/>
    <property type="match status" value="1"/>
</dbReference>
<dbReference type="GO" id="GO:0008270">
    <property type="term" value="F:zinc ion binding"/>
    <property type="evidence" value="ECO:0007669"/>
    <property type="project" value="InterPro"/>
</dbReference>
<keyword evidence="7 9" id="KW-0862">Zinc</keyword>
<dbReference type="Gene3D" id="3.40.630.10">
    <property type="entry name" value="Zn peptidases"/>
    <property type="match status" value="1"/>
</dbReference>
<dbReference type="GO" id="GO:0008237">
    <property type="term" value="F:metallopeptidase activity"/>
    <property type="evidence" value="ECO:0007669"/>
    <property type="project" value="UniProtKB-KW"/>
</dbReference>
<evidence type="ECO:0000256" key="2">
    <source>
        <dbReference type="ARBA" id="ARBA00008290"/>
    </source>
</evidence>
<dbReference type="InterPro" id="IPR001948">
    <property type="entry name" value="Peptidase_M18"/>
</dbReference>